<dbReference type="Pfam" id="PF06217">
    <property type="entry name" value="GAGA_bind"/>
    <property type="match status" value="1"/>
</dbReference>
<keyword evidence="5 7" id="KW-0804">Transcription</keyword>
<evidence type="ECO:0000256" key="6">
    <source>
        <dbReference type="ARBA" id="ARBA00023242"/>
    </source>
</evidence>
<comment type="subcellular location">
    <subcellularLocation>
        <location evidence="1 7">Nucleus</location>
    </subcellularLocation>
</comment>
<name>A0ABD3DU29_9LAMI</name>
<proteinExistence type="inferred from homology"/>
<evidence type="ECO:0000256" key="1">
    <source>
        <dbReference type="ARBA" id="ARBA00004123"/>
    </source>
</evidence>
<organism evidence="9 10">
    <name type="scientific">Castilleja foliolosa</name>
    <dbReference type="NCBI Taxonomy" id="1961234"/>
    <lineage>
        <taxon>Eukaryota</taxon>
        <taxon>Viridiplantae</taxon>
        <taxon>Streptophyta</taxon>
        <taxon>Embryophyta</taxon>
        <taxon>Tracheophyta</taxon>
        <taxon>Spermatophyta</taxon>
        <taxon>Magnoliopsida</taxon>
        <taxon>eudicotyledons</taxon>
        <taxon>Gunneridae</taxon>
        <taxon>Pentapetalae</taxon>
        <taxon>asterids</taxon>
        <taxon>lamiids</taxon>
        <taxon>Lamiales</taxon>
        <taxon>Orobanchaceae</taxon>
        <taxon>Pedicularideae</taxon>
        <taxon>Castillejinae</taxon>
        <taxon>Castilleja</taxon>
    </lineage>
</organism>
<sequence length="178" mass="19887">MDSIPGIAAVPLRAIAPTEKRAKKREKKTNMHMYRPFVSQPTSPNQCNDKPSSPKKPKKQTQPGPNVRKRNLVQDNEVGFDFSKVPPPFCSCSGFARRCYKAGPGGWQSSCCTYSLSEYPLPFKARKPGKRVSGRKMCGGPYRKLLCRLAKEGVDLGQPVDLKDHWAKIGTNKFVTFK</sequence>
<accession>A0ABD3DU29</accession>
<comment type="similarity">
    <text evidence="2 7">Belongs to the BBR/BPC family.</text>
</comment>
<dbReference type="PANTHER" id="PTHR31421">
    <property type="entry name" value="PROTEIN BASIC PENTACYSTEINE3"/>
    <property type="match status" value="1"/>
</dbReference>
<evidence type="ECO:0000256" key="4">
    <source>
        <dbReference type="ARBA" id="ARBA00023125"/>
    </source>
</evidence>
<dbReference type="PANTHER" id="PTHR31421:SF6">
    <property type="entry name" value="PROTEIN BASIC PENTACYSTEINE7"/>
    <property type="match status" value="1"/>
</dbReference>
<dbReference type="InterPro" id="IPR010409">
    <property type="entry name" value="GAGA-bd_tscrpt_act"/>
</dbReference>
<dbReference type="GO" id="GO:0005634">
    <property type="term" value="C:nucleus"/>
    <property type="evidence" value="ECO:0007669"/>
    <property type="project" value="UniProtKB-SubCell"/>
</dbReference>
<dbReference type="GO" id="GO:0003700">
    <property type="term" value="F:DNA-binding transcription factor activity"/>
    <property type="evidence" value="ECO:0007669"/>
    <property type="project" value="UniProtKB-UniRule"/>
</dbReference>
<gene>
    <name evidence="9" type="primary">BPC7</name>
    <name evidence="9" type="ORF">CASFOL_010943</name>
</gene>
<keyword evidence="6 7" id="KW-0539">Nucleus</keyword>
<evidence type="ECO:0000256" key="7">
    <source>
        <dbReference type="RuleBase" id="RU367160"/>
    </source>
</evidence>
<dbReference type="GO" id="GO:0003677">
    <property type="term" value="F:DNA binding"/>
    <property type="evidence" value="ECO:0007669"/>
    <property type="project" value="UniProtKB-KW"/>
</dbReference>
<keyword evidence="10" id="KW-1185">Reference proteome</keyword>
<dbReference type="SMART" id="SM01226">
    <property type="entry name" value="GAGA_bind"/>
    <property type="match status" value="1"/>
</dbReference>
<evidence type="ECO:0000313" key="9">
    <source>
        <dbReference type="EMBL" id="KAL3645763.1"/>
    </source>
</evidence>
<reference evidence="10" key="1">
    <citation type="journal article" date="2024" name="IScience">
        <title>Strigolactones Initiate the Formation of Haustorium-like Structures in Castilleja.</title>
        <authorList>
            <person name="Buerger M."/>
            <person name="Peterson D."/>
            <person name="Chory J."/>
        </authorList>
    </citation>
    <scope>NUCLEOTIDE SEQUENCE [LARGE SCALE GENOMIC DNA]</scope>
</reference>
<feature type="compositionally biased region" description="Polar residues" evidence="8">
    <location>
        <begin position="39"/>
        <end position="49"/>
    </location>
</feature>
<evidence type="ECO:0000256" key="8">
    <source>
        <dbReference type="SAM" id="MobiDB-lite"/>
    </source>
</evidence>
<protein>
    <recommendedName>
        <fullName evidence="7">GAGA-binding transcriptional activator</fullName>
    </recommendedName>
</protein>
<evidence type="ECO:0000256" key="2">
    <source>
        <dbReference type="ARBA" id="ARBA00007911"/>
    </source>
</evidence>
<comment type="function">
    <text evidence="7">Transcriptional regulator that specifically binds to GA-rich elements (GAGA-repeats) present in regulatory sequences of genes involved in developmental processes.</text>
</comment>
<keyword evidence="4 7" id="KW-0238">DNA-binding</keyword>
<evidence type="ECO:0000256" key="5">
    <source>
        <dbReference type="ARBA" id="ARBA00023163"/>
    </source>
</evidence>
<keyword evidence="3 7" id="KW-0805">Transcription regulation</keyword>
<evidence type="ECO:0000313" key="10">
    <source>
        <dbReference type="Proteomes" id="UP001632038"/>
    </source>
</evidence>
<feature type="region of interest" description="Disordered" evidence="8">
    <location>
        <begin position="18"/>
        <end position="70"/>
    </location>
</feature>
<comment type="caution">
    <text evidence="9">The sequence shown here is derived from an EMBL/GenBank/DDBJ whole genome shotgun (WGS) entry which is preliminary data.</text>
</comment>
<dbReference type="EMBL" id="JAVIJP010000013">
    <property type="protein sequence ID" value="KAL3645763.1"/>
    <property type="molecule type" value="Genomic_DNA"/>
</dbReference>
<dbReference type="AlphaFoldDB" id="A0ABD3DU29"/>
<dbReference type="Proteomes" id="UP001632038">
    <property type="component" value="Unassembled WGS sequence"/>
</dbReference>
<evidence type="ECO:0000256" key="3">
    <source>
        <dbReference type="ARBA" id="ARBA00023015"/>
    </source>
</evidence>